<organism evidence="1">
    <name type="scientific">Escherichia coli</name>
    <dbReference type="NCBI Taxonomy" id="562"/>
    <lineage>
        <taxon>Bacteria</taxon>
        <taxon>Pseudomonadati</taxon>
        <taxon>Pseudomonadota</taxon>
        <taxon>Gammaproteobacteria</taxon>
        <taxon>Enterobacterales</taxon>
        <taxon>Enterobacteriaceae</taxon>
        <taxon>Escherichia</taxon>
    </lineage>
</organism>
<evidence type="ECO:0000313" key="1">
    <source>
        <dbReference type="EMBL" id="QQZ47275.1"/>
    </source>
</evidence>
<dbReference type="AlphaFoldDB" id="A0A7U1E1S3"/>
<name>A0A7U1E1S3_ECOLX</name>
<dbReference type="EMBL" id="MW390529">
    <property type="protein sequence ID" value="QQZ47275.1"/>
    <property type="molecule type" value="Genomic_DNA"/>
</dbReference>
<reference evidence="1" key="1">
    <citation type="journal article" date="2021" name="Sci. Rep.">
        <title>Antibiotic resistance plasmid composition and architecture in Escherichia coli isolates from meat.</title>
        <authorList>
            <person name="Darphorn T.S."/>
            <person name="Bel K."/>
            <person name="Koenders-van Sint Anneland B.B."/>
            <person name="Brul S."/>
            <person name="Ter Kuile B.H."/>
        </authorList>
    </citation>
    <scope>NUCLEOTIDE SEQUENCE</scope>
    <source>
        <strain evidence="1">ESBL3203</strain>
    </source>
</reference>
<accession>A0A7U1E1S3</accession>
<proteinExistence type="predicted"/>
<sequence length="46" mass="5520">MVGLSEKSARSEWRIIVEAIRRFWLLLRLRLWLRGLTSTAFRFRAG</sequence>
<protein>
    <submittedName>
        <fullName evidence="1">Uncharacterized protein</fullName>
    </submittedName>
</protein>
<geneLocation type="plasmid" evidence="1">
    <name>pESBL3203-unknown IncI</name>
</geneLocation>
<keyword evidence="1" id="KW-0614">Plasmid</keyword>